<dbReference type="EMBL" id="JBITYG010000001">
    <property type="protein sequence ID" value="MFI9099891.1"/>
    <property type="molecule type" value="Genomic_DNA"/>
</dbReference>
<reference evidence="1 2" key="1">
    <citation type="submission" date="2024-10" db="EMBL/GenBank/DDBJ databases">
        <title>The Natural Products Discovery Center: Release of the First 8490 Sequenced Strains for Exploring Actinobacteria Biosynthetic Diversity.</title>
        <authorList>
            <person name="Kalkreuter E."/>
            <person name="Kautsar S.A."/>
            <person name="Yang D."/>
            <person name="Bader C.D."/>
            <person name="Teijaro C.N."/>
            <person name="Fluegel L."/>
            <person name="Davis C.M."/>
            <person name="Simpson J.R."/>
            <person name="Lauterbach L."/>
            <person name="Steele A.D."/>
            <person name="Gui C."/>
            <person name="Meng S."/>
            <person name="Li G."/>
            <person name="Viehrig K."/>
            <person name="Ye F."/>
            <person name="Su P."/>
            <person name="Kiefer A.F."/>
            <person name="Nichols A."/>
            <person name="Cepeda A.J."/>
            <person name="Yan W."/>
            <person name="Fan B."/>
            <person name="Jiang Y."/>
            <person name="Adhikari A."/>
            <person name="Zheng C.-J."/>
            <person name="Schuster L."/>
            <person name="Cowan T.M."/>
            <person name="Smanski M.J."/>
            <person name="Chevrette M.G."/>
            <person name="De Carvalho L.P.S."/>
            <person name="Shen B."/>
        </authorList>
    </citation>
    <scope>NUCLEOTIDE SEQUENCE [LARGE SCALE GENOMIC DNA]</scope>
    <source>
        <strain evidence="1 2">NPDC053399</strain>
    </source>
</reference>
<dbReference type="RefSeq" id="WP_399644500.1">
    <property type="nucleotide sequence ID" value="NZ_JBITYG010000001.1"/>
</dbReference>
<protein>
    <submittedName>
        <fullName evidence="1">Uncharacterized protein</fullName>
    </submittedName>
</protein>
<name>A0ABW8C0E4_9ACTN</name>
<comment type="caution">
    <text evidence="1">The sequence shown here is derived from an EMBL/GenBank/DDBJ whole genome shotgun (WGS) entry which is preliminary data.</text>
</comment>
<organism evidence="1 2">
    <name type="scientific">Streptomyces fildesensis</name>
    <dbReference type="NCBI Taxonomy" id="375757"/>
    <lineage>
        <taxon>Bacteria</taxon>
        <taxon>Bacillati</taxon>
        <taxon>Actinomycetota</taxon>
        <taxon>Actinomycetes</taxon>
        <taxon>Kitasatosporales</taxon>
        <taxon>Streptomycetaceae</taxon>
        <taxon>Streptomyces</taxon>
    </lineage>
</organism>
<evidence type="ECO:0000313" key="2">
    <source>
        <dbReference type="Proteomes" id="UP001614394"/>
    </source>
</evidence>
<sequence>MSTVKTLSTPSTLRQRVLVLYLTTSALDSQVVGWSAYDGTGATSPTTGDGDEPPYGTGVAALCDGWRLFQAAQLIPLYPGHEYDTSFLKHEFFFEKLVDTAGQGG</sequence>
<proteinExistence type="predicted"/>
<dbReference type="Proteomes" id="UP001614394">
    <property type="component" value="Unassembled WGS sequence"/>
</dbReference>
<gene>
    <name evidence="1" type="ORF">ACIGXA_05165</name>
</gene>
<accession>A0ABW8C0E4</accession>
<evidence type="ECO:0000313" key="1">
    <source>
        <dbReference type="EMBL" id="MFI9099891.1"/>
    </source>
</evidence>
<keyword evidence="2" id="KW-1185">Reference proteome</keyword>